<dbReference type="AlphaFoldDB" id="D1A2T6"/>
<reference evidence="2 3" key="1">
    <citation type="journal article" date="2011" name="Stand. Genomic Sci.">
        <title>Complete genome sequence of Thermomonospora curvata type strain (B9).</title>
        <authorList>
            <person name="Chertkov O."/>
            <person name="Sikorski J."/>
            <person name="Nolan M."/>
            <person name="Lapidus A."/>
            <person name="Lucas S."/>
            <person name="Del Rio T.G."/>
            <person name="Tice H."/>
            <person name="Cheng J.F."/>
            <person name="Goodwin L."/>
            <person name="Pitluck S."/>
            <person name="Liolios K."/>
            <person name="Ivanova N."/>
            <person name="Mavromatis K."/>
            <person name="Mikhailova N."/>
            <person name="Ovchinnikova G."/>
            <person name="Pati A."/>
            <person name="Chen A."/>
            <person name="Palaniappan K."/>
            <person name="Djao O.D."/>
            <person name="Land M."/>
            <person name="Hauser L."/>
            <person name="Chang Y.J."/>
            <person name="Jeffries C.D."/>
            <person name="Brettin T."/>
            <person name="Han C."/>
            <person name="Detter J.C."/>
            <person name="Rohde M."/>
            <person name="Goker M."/>
            <person name="Woyke T."/>
            <person name="Bristow J."/>
            <person name="Eisen J.A."/>
            <person name="Markowitz V."/>
            <person name="Hugenholtz P."/>
            <person name="Klenk H.P."/>
            <person name="Kyrpides N.C."/>
        </authorList>
    </citation>
    <scope>NUCLEOTIDE SEQUENCE [LARGE SCALE GENOMIC DNA]</scope>
    <source>
        <strain evidence="3">ATCC 19995 / DSM 43183 / JCM 3096 / KCTC 9072 / NBRC 15933 / NCIMB 10081 / Henssen B9</strain>
    </source>
</reference>
<dbReference type="EMBL" id="CP001738">
    <property type="protein sequence ID" value="ACY97884.1"/>
    <property type="molecule type" value="Genomic_DNA"/>
</dbReference>
<protein>
    <recommendedName>
        <fullName evidence="4">Secreted protein</fullName>
    </recommendedName>
</protein>
<dbReference type="Proteomes" id="UP000001918">
    <property type="component" value="Chromosome"/>
</dbReference>
<keyword evidence="1" id="KW-0812">Transmembrane</keyword>
<feature type="transmembrane region" description="Helical" evidence="1">
    <location>
        <begin position="12"/>
        <end position="33"/>
    </location>
</feature>
<keyword evidence="3" id="KW-1185">Reference proteome</keyword>
<proteinExistence type="predicted"/>
<dbReference type="KEGG" id="tcu:Tcur_2318"/>
<keyword evidence="1" id="KW-1133">Transmembrane helix</keyword>
<evidence type="ECO:0008006" key="4">
    <source>
        <dbReference type="Google" id="ProtNLM"/>
    </source>
</evidence>
<organism evidence="2 3">
    <name type="scientific">Thermomonospora curvata (strain ATCC 19995 / DSM 43183 / JCM 3096 / KCTC 9072 / NBRC 15933 / NCIMB 10081 / Henssen B9)</name>
    <dbReference type="NCBI Taxonomy" id="471852"/>
    <lineage>
        <taxon>Bacteria</taxon>
        <taxon>Bacillati</taxon>
        <taxon>Actinomycetota</taxon>
        <taxon>Actinomycetes</taxon>
        <taxon>Streptosporangiales</taxon>
        <taxon>Thermomonosporaceae</taxon>
        <taxon>Thermomonospora</taxon>
    </lineage>
</organism>
<dbReference type="STRING" id="471852.Tcur_2318"/>
<keyword evidence="1" id="KW-0472">Membrane</keyword>
<gene>
    <name evidence="2" type="ordered locus">Tcur_2318</name>
</gene>
<name>D1A2T6_THECD</name>
<evidence type="ECO:0000313" key="3">
    <source>
        <dbReference type="Proteomes" id="UP000001918"/>
    </source>
</evidence>
<evidence type="ECO:0000313" key="2">
    <source>
        <dbReference type="EMBL" id="ACY97884.1"/>
    </source>
</evidence>
<evidence type="ECO:0000256" key="1">
    <source>
        <dbReference type="SAM" id="Phobius"/>
    </source>
</evidence>
<accession>D1A2T6</accession>
<dbReference type="HOGENOM" id="CLU_2588568_0_0_11"/>
<sequence>MIRYRDGVGWAQVFVAMVFAGLAVLAVCTVKVVRAVQILGRELDRARRRLEPERSALKGELRRLRRTREPDHVDDGVRST</sequence>